<keyword evidence="2" id="KW-1185">Reference proteome</keyword>
<sequence length="54" mass="6182">MRSWIECGFKDTKRGGLHWHLTKITDTKRAERHWLAIAVATFWLVGVGNEADAT</sequence>
<evidence type="ECO:0008006" key="3">
    <source>
        <dbReference type="Google" id="ProtNLM"/>
    </source>
</evidence>
<name>A0AAJ6PCK8_9CYAN</name>
<organism evidence="1 2">
    <name type="scientific">Halotia branconii CENA392</name>
    <dbReference type="NCBI Taxonomy" id="1539056"/>
    <lineage>
        <taxon>Bacteria</taxon>
        <taxon>Bacillati</taxon>
        <taxon>Cyanobacteriota</taxon>
        <taxon>Cyanophyceae</taxon>
        <taxon>Nostocales</taxon>
        <taxon>Nodulariaceae</taxon>
        <taxon>Halotia</taxon>
    </lineage>
</organism>
<reference evidence="1 2" key="1">
    <citation type="journal article" date="2023" name="Limnol Oceanogr Lett">
        <title>Environmental adaptations by the intertidal Antarctic cyanobacterium Halotia branconii CENA392 as revealed using long-read genome sequencing.</title>
        <authorList>
            <person name="Dextro R.B."/>
            <person name="Delbaje E."/>
            <person name="Freitas P.N.N."/>
            <person name="Geraldes V."/>
            <person name="Pinto E."/>
            <person name="Long P.F."/>
            <person name="Fiore M.F."/>
        </authorList>
    </citation>
    <scope>NUCLEOTIDE SEQUENCE [LARGE SCALE GENOMIC DNA]</scope>
    <source>
        <strain evidence="1 2">CENA392</strain>
        <plasmid evidence="1 2">unnamed1</plasmid>
    </source>
</reference>
<geneLocation type="plasmid" evidence="1 2">
    <name>unnamed1</name>
</geneLocation>
<evidence type="ECO:0000313" key="1">
    <source>
        <dbReference type="EMBL" id="WGV28991.1"/>
    </source>
</evidence>
<dbReference type="Proteomes" id="UP001223520">
    <property type="component" value="Plasmid unnamed1"/>
</dbReference>
<dbReference type="KEGG" id="hbq:QI031_31000"/>
<accession>A0AAJ6PCK8</accession>
<dbReference type="RefSeq" id="WP_281486193.1">
    <property type="nucleotide sequence ID" value="NZ_CP124544.1"/>
</dbReference>
<proteinExistence type="predicted"/>
<keyword evidence="1" id="KW-0614">Plasmid</keyword>
<dbReference type="AlphaFoldDB" id="A0AAJ6PCK8"/>
<evidence type="ECO:0000313" key="2">
    <source>
        <dbReference type="Proteomes" id="UP001223520"/>
    </source>
</evidence>
<gene>
    <name evidence="1" type="ORF">QI031_31000</name>
</gene>
<protein>
    <recommendedName>
        <fullName evidence="3">Transposase</fullName>
    </recommendedName>
</protein>
<dbReference type="EMBL" id="CP124544">
    <property type="protein sequence ID" value="WGV28991.1"/>
    <property type="molecule type" value="Genomic_DNA"/>
</dbReference>